<dbReference type="EMBL" id="AUBJ02000001">
    <property type="protein sequence ID" value="MCP2330110.1"/>
    <property type="molecule type" value="Genomic_DNA"/>
</dbReference>
<dbReference type="RefSeq" id="WP_051314404.1">
    <property type="nucleotide sequence ID" value="NZ_AUBJ02000001.1"/>
</dbReference>
<feature type="domain" description="Thioesterase" evidence="2">
    <location>
        <begin position="21"/>
        <end position="246"/>
    </location>
</feature>
<dbReference type="SUPFAM" id="SSF53474">
    <property type="entry name" value="alpha/beta-Hydrolases"/>
    <property type="match status" value="1"/>
</dbReference>
<name>A0ABT1JC94_ACTCY</name>
<dbReference type="InterPro" id="IPR012223">
    <property type="entry name" value="TEII"/>
</dbReference>
<dbReference type="PANTHER" id="PTHR11487">
    <property type="entry name" value="THIOESTERASE"/>
    <property type="match status" value="1"/>
</dbReference>
<dbReference type="Proteomes" id="UP000791080">
    <property type="component" value="Unassembled WGS sequence"/>
</dbReference>
<sequence length="251" mass="27506">MPAPRNPFLPSVEDDTDDALPVFCLPQAGAGASTYRSWPTALGPGLRVRPVQLPGRENLFSRPMPSDAAELVRMLRAELADELDRPHVLFGHSMGGFLAAEMAAAAHRDGTRQPELLVVSGWSEAEGRGPLTEGPDLARLPDEEVLRTWLPPGPSTDLVVRTPELREIVLEILRADLELCVSYRPSFDLLRVPVLAVGGEDDPLCTVDGLRGWARRTDVRCRVCLWPGGHTVTEERVTAIGDAIRAELDRR</sequence>
<accession>A0ABT1JC94</accession>
<comment type="similarity">
    <text evidence="1">Belongs to the thioesterase family.</text>
</comment>
<dbReference type="InterPro" id="IPR001031">
    <property type="entry name" value="Thioesterase"/>
</dbReference>
<evidence type="ECO:0000256" key="1">
    <source>
        <dbReference type="ARBA" id="ARBA00007169"/>
    </source>
</evidence>
<evidence type="ECO:0000313" key="3">
    <source>
        <dbReference type="EMBL" id="MCP2330110.1"/>
    </source>
</evidence>
<comment type="caution">
    <text evidence="3">The sequence shown here is derived from an EMBL/GenBank/DDBJ whole genome shotgun (WGS) entry which is preliminary data.</text>
</comment>
<protein>
    <submittedName>
        <fullName evidence="3">Surfactin synthase thioesterase subunit</fullName>
    </submittedName>
</protein>
<dbReference type="InterPro" id="IPR029058">
    <property type="entry name" value="AB_hydrolase_fold"/>
</dbReference>
<dbReference type="Gene3D" id="3.40.50.1820">
    <property type="entry name" value="alpha/beta hydrolase"/>
    <property type="match status" value="1"/>
</dbReference>
<organism evidence="3 4">
    <name type="scientific">Actinoalloteichus caeruleus DSM 43889</name>
    <dbReference type="NCBI Taxonomy" id="1120930"/>
    <lineage>
        <taxon>Bacteria</taxon>
        <taxon>Bacillati</taxon>
        <taxon>Actinomycetota</taxon>
        <taxon>Actinomycetes</taxon>
        <taxon>Pseudonocardiales</taxon>
        <taxon>Pseudonocardiaceae</taxon>
        <taxon>Actinoalloteichus</taxon>
        <taxon>Actinoalloteichus cyanogriseus</taxon>
    </lineage>
</organism>
<dbReference type="Pfam" id="PF00975">
    <property type="entry name" value="Thioesterase"/>
    <property type="match status" value="1"/>
</dbReference>
<proteinExistence type="inferred from homology"/>
<gene>
    <name evidence="3" type="ORF">G443_000380</name>
</gene>
<keyword evidence="4" id="KW-1185">Reference proteome</keyword>
<reference evidence="3 4" key="1">
    <citation type="submission" date="2022-06" db="EMBL/GenBank/DDBJ databases">
        <title>Genomic Encyclopedia of Type Strains, Phase I: the one thousand microbial genomes (KMG-I) project.</title>
        <authorList>
            <person name="Kyrpides N."/>
        </authorList>
    </citation>
    <scope>NUCLEOTIDE SEQUENCE [LARGE SCALE GENOMIC DNA]</scope>
    <source>
        <strain evidence="3 4">DSM 43889</strain>
    </source>
</reference>
<evidence type="ECO:0000259" key="2">
    <source>
        <dbReference type="Pfam" id="PF00975"/>
    </source>
</evidence>
<evidence type="ECO:0000313" key="4">
    <source>
        <dbReference type="Proteomes" id="UP000791080"/>
    </source>
</evidence>
<dbReference type="PANTHER" id="PTHR11487:SF0">
    <property type="entry name" value="S-ACYL FATTY ACID SYNTHASE THIOESTERASE, MEDIUM CHAIN"/>
    <property type="match status" value="1"/>
</dbReference>